<dbReference type="UniPathway" id="UPA00241">
    <property type="reaction ID" value="UER00353"/>
</dbReference>
<evidence type="ECO:0000256" key="2">
    <source>
        <dbReference type="ARBA" id="ARBA00023239"/>
    </source>
</evidence>
<reference evidence="7 8" key="1">
    <citation type="journal article" date="2016" name="Appl. Environ. Microbiol.">
        <title>Function and Phylogeny of Bacterial Butyryl Coenzyme A:Acetate Transferases and Their Diversity in the Proximal Colon of Swine.</title>
        <authorList>
            <person name="Trachsel J."/>
            <person name="Bayles D.O."/>
            <person name="Looft T."/>
            <person name="Levine U.Y."/>
            <person name="Allen H.K."/>
        </authorList>
    </citation>
    <scope>NUCLEOTIDE SEQUENCE [LARGE SCALE GENOMIC DNA]</scope>
    <source>
        <strain evidence="7 8">68-3-10</strain>
    </source>
</reference>
<dbReference type="GO" id="GO:0071513">
    <property type="term" value="C:phosphopantothenoylcysteine decarboxylase complex"/>
    <property type="evidence" value="ECO:0007669"/>
    <property type="project" value="TreeGrafter"/>
</dbReference>
<accession>A0A1Q9JH36</accession>
<dbReference type="GO" id="GO:0015941">
    <property type="term" value="P:pantothenate catabolic process"/>
    <property type="evidence" value="ECO:0007669"/>
    <property type="project" value="InterPro"/>
</dbReference>
<protein>
    <recommendedName>
        <fullName evidence="3">Coenzyme A biosynthesis bifunctional protein CoaBC</fullName>
    </recommendedName>
    <alternativeName>
        <fullName evidence="3">DNA/pantothenate metabolism flavoprotein</fullName>
    </alternativeName>
    <alternativeName>
        <fullName evidence="3">Phosphopantothenoylcysteine synthetase/decarboxylase</fullName>
        <shortName evidence="3">PPCS-PPCDC</shortName>
    </alternativeName>
    <domain>
        <recommendedName>
            <fullName evidence="3">Phosphopantothenoylcysteine decarboxylase</fullName>
            <shortName evidence="3">PPC decarboxylase</shortName>
            <shortName evidence="3">PPC-DC</shortName>
            <ecNumber evidence="3">4.1.1.36</ecNumber>
        </recommendedName>
        <alternativeName>
            <fullName evidence="3">CoaC</fullName>
        </alternativeName>
    </domain>
    <domain>
        <recommendedName>
            <fullName evidence="3">Phosphopantothenate--cysteine ligase</fullName>
            <ecNumber evidence="3">6.3.2.5</ecNumber>
        </recommendedName>
        <alternativeName>
            <fullName evidence="3">CoaB</fullName>
        </alternativeName>
        <alternativeName>
            <fullName evidence="3">Phosphopantothenoylcysteine synthetase</fullName>
            <shortName evidence="3">PPC synthetase</shortName>
            <shortName evidence="3">PPC-S</shortName>
        </alternativeName>
    </domain>
</protein>
<comment type="caution">
    <text evidence="3">Lacks conserved residue(s) required for the propagation of feature annotation.</text>
</comment>
<comment type="cofactor">
    <cofactor evidence="3">
        <name>FMN</name>
        <dbReference type="ChEBI" id="CHEBI:58210"/>
    </cofactor>
    <text evidence="3">Binds 1 FMN per subunit.</text>
</comment>
<evidence type="ECO:0000256" key="3">
    <source>
        <dbReference type="HAMAP-Rule" id="MF_02225"/>
    </source>
</evidence>
<dbReference type="EMBL" id="MJIE01000001">
    <property type="protein sequence ID" value="OLR55457.1"/>
    <property type="molecule type" value="Genomic_DNA"/>
</dbReference>
<name>A0A1Q9JH36_9FIRM</name>
<comment type="pathway">
    <text evidence="3 4">Cofactor biosynthesis; coenzyme A biosynthesis; CoA from (R)-pantothenate: step 2/5.</text>
</comment>
<feature type="binding site" evidence="3">
    <location>
        <position position="279"/>
    </location>
    <ligand>
        <name>CTP</name>
        <dbReference type="ChEBI" id="CHEBI:37563"/>
    </ligand>
</feature>
<dbReference type="PANTHER" id="PTHR14359:SF6">
    <property type="entry name" value="PHOSPHOPANTOTHENOYLCYSTEINE DECARBOXYLASE"/>
    <property type="match status" value="1"/>
</dbReference>
<sequence>MNLNGRTVVIGVSGGIAAYKTAYLVSRLHKAGAEVHVIMTKNACEFIAPLTFETLSGRECVTDTFARKGHYEVEHVELAKKADLIMIAPATANVLAKLACGIADDMLTTTVLAASCPKIVVPAMNTGMYENPVTQDNLEKLRGYGFEVVEPASGYLACGDIGAGKMPEPEVLYAYVEKAVARPKDMIGKRVLVSAGATREAMDPVRFITNHSSGKMGFAIAKEYMLRGADVTIVKAAVTAEPPMFCNIVEAVSASALFDEITSRAPEMDVVVMAAAVSDYTPAEYKEEKVKKKDGDLSIPLVRTRDILAYLGEHHREGQFLCGFSMETENLLENSRSKLERKHVDMIVANNLKDEGAGFGTDTNLVTLITANTDEAHTLMSKADVAKLIADRIQELQN</sequence>
<dbReference type="GO" id="GO:0015937">
    <property type="term" value="P:coenzyme A biosynthetic process"/>
    <property type="evidence" value="ECO:0007669"/>
    <property type="project" value="UniProtKB-UniRule"/>
</dbReference>
<keyword evidence="3 4" id="KW-0285">Flavoprotein</keyword>
<keyword evidence="8" id="KW-1185">Reference proteome</keyword>
<comment type="catalytic activity">
    <reaction evidence="3 4">
        <text>N-[(R)-4-phosphopantothenoyl]-L-cysteine + H(+) = (R)-4'-phosphopantetheine + CO2</text>
        <dbReference type="Rhea" id="RHEA:16793"/>
        <dbReference type="ChEBI" id="CHEBI:15378"/>
        <dbReference type="ChEBI" id="CHEBI:16526"/>
        <dbReference type="ChEBI" id="CHEBI:59458"/>
        <dbReference type="ChEBI" id="CHEBI:61723"/>
        <dbReference type="EC" id="4.1.1.36"/>
    </reaction>
</comment>
<feature type="binding site" evidence="3">
    <location>
        <position position="342"/>
    </location>
    <ligand>
        <name>CTP</name>
        <dbReference type="ChEBI" id="CHEBI:37563"/>
    </ligand>
</feature>
<gene>
    <name evidence="3" type="primary">coaBC</name>
    <name evidence="7" type="ORF">BHK98_04890</name>
</gene>
<comment type="similarity">
    <text evidence="3 4">In the C-terminal section; belongs to the PPC synthetase family.</text>
</comment>
<keyword evidence="2 3" id="KW-0456">Lyase</keyword>
<dbReference type="NCBIfam" id="TIGR00521">
    <property type="entry name" value="coaBC_dfp"/>
    <property type="match status" value="1"/>
</dbReference>
<dbReference type="STRING" id="1261640.BHK98_04890"/>
<keyword evidence="3" id="KW-0511">Multifunctional enzyme</keyword>
<feature type="region of interest" description="Phosphopantothenate--cysteine ligase" evidence="3">
    <location>
        <begin position="191"/>
        <end position="398"/>
    </location>
</feature>
<dbReference type="InterPro" id="IPR036551">
    <property type="entry name" value="Flavin_trans-like"/>
</dbReference>
<comment type="similarity">
    <text evidence="3 4">In the N-terminal section; belongs to the HFCD (homo-oligomeric flavin containing Cys decarboxylase) superfamily.</text>
</comment>
<feature type="region of interest" description="Phosphopantothenoylcysteine decarboxylase" evidence="3">
    <location>
        <begin position="1"/>
        <end position="190"/>
    </location>
</feature>
<proteinExistence type="inferred from homology"/>
<dbReference type="OrthoDB" id="9802554at2"/>
<feature type="domain" description="DNA/pantothenate metabolism flavoprotein C-terminal" evidence="6">
    <location>
        <begin position="187"/>
        <end position="395"/>
    </location>
</feature>
<evidence type="ECO:0000259" key="6">
    <source>
        <dbReference type="Pfam" id="PF04127"/>
    </source>
</evidence>
<dbReference type="Gene3D" id="3.40.50.1950">
    <property type="entry name" value="Flavin prenyltransferase-like"/>
    <property type="match status" value="1"/>
</dbReference>
<dbReference type="GO" id="GO:0004632">
    <property type="term" value="F:phosphopantothenate--cysteine ligase activity"/>
    <property type="evidence" value="ECO:0007669"/>
    <property type="project" value="UniProtKB-UniRule"/>
</dbReference>
<dbReference type="Pfam" id="PF02441">
    <property type="entry name" value="Flavoprotein"/>
    <property type="match status" value="1"/>
</dbReference>
<comment type="pathway">
    <text evidence="3 4">Cofactor biosynthesis; coenzyme A biosynthesis; CoA from (R)-pantothenate: step 3/5.</text>
</comment>
<dbReference type="HAMAP" id="MF_02225">
    <property type="entry name" value="CoaBC"/>
    <property type="match status" value="1"/>
</dbReference>
<dbReference type="Gene3D" id="3.40.50.10300">
    <property type="entry name" value="CoaB-like"/>
    <property type="match status" value="1"/>
</dbReference>
<evidence type="ECO:0000313" key="7">
    <source>
        <dbReference type="EMBL" id="OLR55457.1"/>
    </source>
</evidence>
<feature type="domain" description="Flavoprotein" evidence="5">
    <location>
        <begin position="7"/>
        <end position="174"/>
    </location>
</feature>
<evidence type="ECO:0000313" key="8">
    <source>
        <dbReference type="Proteomes" id="UP000187404"/>
    </source>
</evidence>
<feature type="active site" description="Proton donor" evidence="3">
    <location>
        <position position="158"/>
    </location>
</feature>
<dbReference type="GO" id="GO:0004633">
    <property type="term" value="F:phosphopantothenoylcysteine decarboxylase activity"/>
    <property type="evidence" value="ECO:0007669"/>
    <property type="project" value="UniProtKB-UniRule"/>
</dbReference>
<dbReference type="EC" id="4.1.1.36" evidence="3"/>
<feature type="binding site" evidence="3">
    <location>
        <position position="338"/>
    </location>
    <ligand>
        <name>CTP</name>
        <dbReference type="ChEBI" id="CHEBI:37563"/>
    </ligand>
</feature>
<dbReference type="SUPFAM" id="SSF102645">
    <property type="entry name" value="CoaB-like"/>
    <property type="match status" value="1"/>
</dbReference>
<dbReference type="SUPFAM" id="SSF52507">
    <property type="entry name" value="Homo-oligomeric flavin-containing Cys decarboxylases, HFCD"/>
    <property type="match status" value="1"/>
</dbReference>
<comment type="function">
    <text evidence="4">Catalyzes two steps in the biosynthesis of coenzyme A. In the first step cysteine is conjugated to 4'-phosphopantothenate to form 4-phosphopantothenoylcysteine, in the latter compound is decarboxylated to form 4'-phosphopantotheine.</text>
</comment>
<keyword evidence="3" id="KW-0479">Metal-binding</keyword>
<feature type="binding site" evidence="3">
    <location>
        <position position="324"/>
    </location>
    <ligand>
        <name>CTP</name>
        <dbReference type="ChEBI" id="CHEBI:37563"/>
    </ligand>
</feature>
<dbReference type="Proteomes" id="UP000187404">
    <property type="component" value="Unassembled WGS sequence"/>
</dbReference>
<keyword evidence="3 4" id="KW-0288">FMN</keyword>
<dbReference type="RefSeq" id="WP_075712452.1">
    <property type="nucleotide sequence ID" value="NZ_MJIE01000001.1"/>
</dbReference>
<dbReference type="InterPro" id="IPR005252">
    <property type="entry name" value="CoaBC"/>
</dbReference>
<dbReference type="Pfam" id="PF04127">
    <property type="entry name" value="DFP"/>
    <property type="match status" value="1"/>
</dbReference>
<comment type="cofactor">
    <cofactor evidence="3">
        <name>Mg(2+)</name>
        <dbReference type="ChEBI" id="CHEBI:18420"/>
    </cofactor>
</comment>
<dbReference type="AlphaFoldDB" id="A0A1Q9JH36"/>
<dbReference type="InterPro" id="IPR003382">
    <property type="entry name" value="Flavoprotein"/>
</dbReference>
<dbReference type="GO" id="GO:0046872">
    <property type="term" value="F:metal ion binding"/>
    <property type="evidence" value="ECO:0007669"/>
    <property type="project" value="UniProtKB-KW"/>
</dbReference>
<dbReference type="GO" id="GO:0010181">
    <property type="term" value="F:FMN binding"/>
    <property type="evidence" value="ECO:0007669"/>
    <property type="project" value="UniProtKB-UniRule"/>
</dbReference>
<evidence type="ECO:0000256" key="1">
    <source>
        <dbReference type="ARBA" id="ARBA00022793"/>
    </source>
</evidence>
<organism evidence="7 8">
    <name type="scientific">Hornefia porci</name>
    <dbReference type="NCBI Taxonomy" id="2652292"/>
    <lineage>
        <taxon>Bacteria</taxon>
        <taxon>Bacillati</taxon>
        <taxon>Bacillota</taxon>
        <taxon>Clostridia</taxon>
        <taxon>Peptostreptococcales</taxon>
        <taxon>Anaerovoracaceae</taxon>
        <taxon>Hornefia</taxon>
    </lineage>
</organism>
<dbReference type="InterPro" id="IPR007085">
    <property type="entry name" value="DNA/pantothenate-metab_flavo_C"/>
</dbReference>
<comment type="caution">
    <text evidence="7">The sequence shown here is derived from an EMBL/GenBank/DDBJ whole genome shotgun (WGS) entry which is preliminary data.</text>
</comment>
<feature type="binding site" evidence="3">
    <location>
        <position position="289"/>
    </location>
    <ligand>
        <name>CTP</name>
        <dbReference type="ChEBI" id="CHEBI:37563"/>
    </ligand>
</feature>
<dbReference type="EC" id="6.3.2.5" evidence="3"/>
<comment type="function">
    <text evidence="3">Catalyzes two sequential steps in the biosynthesis of coenzyme A. In the first step cysteine is conjugated to 4'-phosphopantothenate to form 4-phosphopantothenoylcysteine. In the second step the latter compound is decarboxylated to form 4'-phosphopantotheine.</text>
</comment>
<dbReference type="PANTHER" id="PTHR14359">
    <property type="entry name" value="HOMO-OLIGOMERIC FLAVIN CONTAINING CYS DECARBOXYLASE FAMILY"/>
    <property type="match status" value="1"/>
</dbReference>
<dbReference type="InterPro" id="IPR035929">
    <property type="entry name" value="CoaB-like_sf"/>
</dbReference>
<evidence type="ECO:0000256" key="4">
    <source>
        <dbReference type="RuleBase" id="RU364078"/>
    </source>
</evidence>
<comment type="catalytic activity">
    <reaction evidence="3 4">
        <text>(R)-4'-phosphopantothenate + L-cysteine + CTP = N-[(R)-4-phosphopantothenoyl]-L-cysteine + CMP + diphosphate + H(+)</text>
        <dbReference type="Rhea" id="RHEA:19397"/>
        <dbReference type="ChEBI" id="CHEBI:10986"/>
        <dbReference type="ChEBI" id="CHEBI:15378"/>
        <dbReference type="ChEBI" id="CHEBI:33019"/>
        <dbReference type="ChEBI" id="CHEBI:35235"/>
        <dbReference type="ChEBI" id="CHEBI:37563"/>
        <dbReference type="ChEBI" id="CHEBI:59458"/>
        <dbReference type="ChEBI" id="CHEBI:60377"/>
        <dbReference type="EC" id="6.3.2.5"/>
    </reaction>
</comment>
<keyword evidence="1 3" id="KW-0210">Decarboxylase</keyword>
<evidence type="ECO:0000259" key="5">
    <source>
        <dbReference type="Pfam" id="PF02441"/>
    </source>
</evidence>
<keyword evidence="3" id="KW-0460">Magnesium</keyword>
<keyword evidence="3 4" id="KW-0436">Ligase</keyword>